<accession>M2QY33</accession>
<reference evidence="2 3" key="1">
    <citation type="journal article" date="2012" name="Proc. Natl. Acad. Sci. U.S.A.">
        <title>Comparative genomics of Ceriporiopsis subvermispora and Phanerochaete chrysosporium provide insight into selective ligninolysis.</title>
        <authorList>
            <person name="Fernandez-Fueyo E."/>
            <person name="Ruiz-Duenas F.J."/>
            <person name="Ferreira P."/>
            <person name="Floudas D."/>
            <person name="Hibbett D.S."/>
            <person name="Canessa P."/>
            <person name="Larrondo L.F."/>
            <person name="James T.Y."/>
            <person name="Seelenfreund D."/>
            <person name="Lobos S."/>
            <person name="Polanco R."/>
            <person name="Tello M."/>
            <person name="Honda Y."/>
            <person name="Watanabe T."/>
            <person name="Watanabe T."/>
            <person name="Ryu J.S."/>
            <person name="Kubicek C.P."/>
            <person name="Schmoll M."/>
            <person name="Gaskell J."/>
            <person name="Hammel K.E."/>
            <person name="St John F.J."/>
            <person name="Vanden Wymelenberg A."/>
            <person name="Sabat G."/>
            <person name="Splinter BonDurant S."/>
            <person name="Syed K."/>
            <person name="Yadav J.S."/>
            <person name="Doddapaneni H."/>
            <person name="Subramanian V."/>
            <person name="Lavin J.L."/>
            <person name="Oguiza J.A."/>
            <person name="Perez G."/>
            <person name="Pisabarro A.G."/>
            <person name="Ramirez L."/>
            <person name="Santoyo F."/>
            <person name="Master E."/>
            <person name="Coutinho P.M."/>
            <person name="Henrissat B."/>
            <person name="Lombard V."/>
            <person name="Magnuson J.K."/>
            <person name="Kuees U."/>
            <person name="Hori C."/>
            <person name="Igarashi K."/>
            <person name="Samejima M."/>
            <person name="Held B.W."/>
            <person name="Barry K.W."/>
            <person name="LaButti K.M."/>
            <person name="Lapidus A."/>
            <person name="Lindquist E.A."/>
            <person name="Lucas S.M."/>
            <person name="Riley R."/>
            <person name="Salamov A.A."/>
            <person name="Hoffmeister D."/>
            <person name="Schwenk D."/>
            <person name="Hadar Y."/>
            <person name="Yarden O."/>
            <person name="de Vries R.P."/>
            <person name="Wiebenga A."/>
            <person name="Stenlid J."/>
            <person name="Eastwood D."/>
            <person name="Grigoriev I.V."/>
            <person name="Berka R.M."/>
            <person name="Blanchette R.A."/>
            <person name="Kersten P."/>
            <person name="Martinez A.T."/>
            <person name="Vicuna R."/>
            <person name="Cullen D."/>
        </authorList>
    </citation>
    <scope>NUCLEOTIDE SEQUENCE [LARGE SCALE GENOMIC DNA]</scope>
    <source>
        <strain evidence="2 3">B</strain>
    </source>
</reference>
<keyword evidence="3" id="KW-1185">Reference proteome</keyword>
<dbReference type="AlphaFoldDB" id="M2QY33"/>
<evidence type="ECO:0000256" key="1">
    <source>
        <dbReference type="SAM" id="MobiDB-lite"/>
    </source>
</evidence>
<dbReference type="Proteomes" id="UP000016930">
    <property type="component" value="Unassembled WGS sequence"/>
</dbReference>
<sequence>METCAEANDSHRSSYLGWAESQGAVSWDAFSTVPNTLHIEKSITYGEHVTEPETFQNNVEAVSRVDEPSHMHDRTFHGDQQPGCEPPNYSTNLRRPPKEWSADAHANTITEQPVKVSFRNKMCLCSPETPMSNVSNEGNEHPVVTYRDQSVQTLPSGLLMFVSPSSNAHHMSVIPSQPAHNVFNASGNITYMDDLQDNMTGQITESNGVLTRPLVAALNDASQVHPQTVVPSTGDTIQPAQTSWHVTDYHTMSSLSAPVCWDEWRGNMYTNRNGTELSATYDSSRSCPPILQDKHDLMSCTIEQQAGTLSAAVERDDQDTESDKCSATMFDSQYEHELVEAVGNHATMRMSHSSYRSELTYALDEGPRFSSSGKTTAVADIAGRSVEEVDVSIVTESPDLCHIEQGAHGVLLASHNARGPQPSEDHWLPHESAGSFTMEFDEYHASTSLEYTPPAPSTSSIFGGNQMYTFVRMESPTPIPVSQDSMGGRTKNVSFNVSMDCTLPSCVVEYLLLDPGNDLREVVCTPITNVWEAVAGTATTTLSQTSIAPKLSSQGNYTSAPANDEYSNSIKFADQHGGS</sequence>
<proteinExistence type="predicted"/>
<protein>
    <submittedName>
        <fullName evidence="2">Uncharacterized protein</fullName>
    </submittedName>
</protein>
<evidence type="ECO:0000313" key="3">
    <source>
        <dbReference type="Proteomes" id="UP000016930"/>
    </source>
</evidence>
<dbReference type="EMBL" id="KB445832">
    <property type="protein sequence ID" value="EMD30847.1"/>
    <property type="molecule type" value="Genomic_DNA"/>
</dbReference>
<feature type="region of interest" description="Disordered" evidence="1">
    <location>
        <begin position="70"/>
        <end position="91"/>
    </location>
</feature>
<gene>
    <name evidence="2" type="ORF">CERSUDRAFT_78578</name>
</gene>
<organism evidence="2 3">
    <name type="scientific">Ceriporiopsis subvermispora (strain B)</name>
    <name type="common">White-rot fungus</name>
    <name type="synonym">Gelatoporia subvermispora</name>
    <dbReference type="NCBI Taxonomy" id="914234"/>
    <lineage>
        <taxon>Eukaryota</taxon>
        <taxon>Fungi</taxon>
        <taxon>Dikarya</taxon>
        <taxon>Basidiomycota</taxon>
        <taxon>Agaricomycotina</taxon>
        <taxon>Agaricomycetes</taxon>
        <taxon>Polyporales</taxon>
        <taxon>Gelatoporiaceae</taxon>
        <taxon>Gelatoporia</taxon>
    </lineage>
</organism>
<dbReference type="HOGENOM" id="CLU_470894_0_0_1"/>
<name>M2QY33_CERS8</name>
<evidence type="ECO:0000313" key="2">
    <source>
        <dbReference type="EMBL" id="EMD30847.1"/>
    </source>
</evidence>